<keyword evidence="1" id="KW-0732">Signal</keyword>
<accession>A0A4C1Z280</accession>
<sequence length="199" mass="22411">MTTGYICLALRHVLTWLRHVDATTCRCSAGGYLTALTQVRADGELDRCSAERSSNLWKNSSCYMRIELQMTILLQLNMIDGENGSEITMDEIMKALKYKKVGKIDGYYGSLYCDKQNAITLSGNATYHAHSKHIDVRYHFVREKIAAKQVMVQYKYAGDMVADILTKGLYRPKHLNFTSSIGLILKRLRSGEDVGSVNA</sequence>
<feature type="chain" id="PRO_5020035568" evidence="1">
    <location>
        <begin position="23"/>
        <end position="199"/>
    </location>
</feature>
<gene>
    <name evidence="2" type="ORF">EVAR_52902_1</name>
</gene>
<proteinExistence type="predicted"/>
<dbReference type="AlphaFoldDB" id="A0A4C1Z280"/>
<organism evidence="2 3">
    <name type="scientific">Eumeta variegata</name>
    <name type="common">Bagworm moth</name>
    <name type="synonym">Eumeta japonica</name>
    <dbReference type="NCBI Taxonomy" id="151549"/>
    <lineage>
        <taxon>Eukaryota</taxon>
        <taxon>Metazoa</taxon>
        <taxon>Ecdysozoa</taxon>
        <taxon>Arthropoda</taxon>
        <taxon>Hexapoda</taxon>
        <taxon>Insecta</taxon>
        <taxon>Pterygota</taxon>
        <taxon>Neoptera</taxon>
        <taxon>Endopterygota</taxon>
        <taxon>Lepidoptera</taxon>
        <taxon>Glossata</taxon>
        <taxon>Ditrysia</taxon>
        <taxon>Tineoidea</taxon>
        <taxon>Psychidae</taxon>
        <taxon>Oiketicinae</taxon>
        <taxon>Eumeta</taxon>
    </lineage>
</organism>
<feature type="signal peptide" evidence="1">
    <location>
        <begin position="1"/>
        <end position="22"/>
    </location>
</feature>
<dbReference type="CDD" id="cd09272">
    <property type="entry name" value="RNase_HI_RT_Ty1"/>
    <property type="match status" value="1"/>
</dbReference>
<dbReference type="OrthoDB" id="413361at2759"/>
<comment type="caution">
    <text evidence="2">The sequence shown here is derived from an EMBL/GenBank/DDBJ whole genome shotgun (WGS) entry which is preliminary data.</text>
</comment>
<name>A0A4C1Z280_EUMVA</name>
<dbReference type="Proteomes" id="UP000299102">
    <property type="component" value="Unassembled WGS sequence"/>
</dbReference>
<evidence type="ECO:0000313" key="2">
    <source>
        <dbReference type="EMBL" id="GBP80695.1"/>
    </source>
</evidence>
<evidence type="ECO:0000313" key="3">
    <source>
        <dbReference type="Proteomes" id="UP000299102"/>
    </source>
</evidence>
<protein>
    <submittedName>
        <fullName evidence="2">Retrovirus-related Pol polyprotein from transposon TNT 1-94</fullName>
    </submittedName>
</protein>
<reference evidence="2 3" key="1">
    <citation type="journal article" date="2019" name="Commun. Biol.">
        <title>The bagworm genome reveals a unique fibroin gene that provides high tensile strength.</title>
        <authorList>
            <person name="Kono N."/>
            <person name="Nakamura H."/>
            <person name="Ohtoshi R."/>
            <person name="Tomita M."/>
            <person name="Numata K."/>
            <person name="Arakawa K."/>
        </authorList>
    </citation>
    <scope>NUCLEOTIDE SEQUENCE [LARGE SCALE GENOMIC DNA]</scope>
</reference>
<keyword evidence="3" id="KW-1185">Reference proteome</keyword>
<dbReference type="EMBL" id="BGZK01001475">
    <property type="protein sequence ID" value="GBP80695.1"/>
    <property type="molecule type" value="Genomic_DNA"/>
</dbReference>
<dbReference type="STRING" id="151549.A0A4C1Z280"/>
<evidence type="ECO:0000256" key="1">
    <source>
        <dbReference type="SAM" id="SignalP"/>
    </source>
</evidence>